<keyword evidence="2" id="KW-1185">Reference proteome</keyword>
<organism evidence="1 2">
    <name type="scientific">Cuscuta epithymum</name>
    <dbReference type="NCBI Taxonomy" id="186058"/>
    <lineage>
        <taxon>Eukaryota</taxon>
        <taxon>Viridiplantae</taxon>
        <taxon>Streptophyta</taxon>
        <taxon>Embryophyta</taxon>
        <taxon>Tracheophyta</taxon>
        <taxon>Spermatophyta</taxon>
        <taxon>Magnoliopsida</taxon>
        <taxon>eudicotyledons</taxon>
        <taxon>Gunneridae</taxon>
        <taxon>Pentapetalae</taxon>
        <taxon>asterids</taxon>
        <taxon>lamiids</taxon>
        <taxon>Solanales</taxon>
        <taxon>Convolvulaceae</taxon>
        <taxon>Cuscuteae</taxon>
        <taxon>Cuscuta</taxon>
        <taxon>Cuscuta subgen. Cuscuta</taxon>
    </lineage>
</organism>
<name>A0AAV0CTE1_9ASTE</name>
<proteinExistence type="predicted"/>
<reference evidence="1" key="1">
    <citation type="submission" date="2022-07" db="EMBL/GenBank/DDBJ databases">
        <authorList>
            <person name="Macas J."/>
            <person name="Novak P."/>
            <person name="Neumann P."/>
        </authorList>
    </citation>
    <scope>NUCLEOTIDE SEQUENCE</scope>
</reference>
<evidence type="ECO:0000313" key="2">
    <source>
        <dbReference type="Proteomes" id="UP001152523"/>
    </source>
</evidence>
<gene>
    <name evidence="1" type="ORF">CEPIT_LOCUS8798</name>
</gene>
<dbReference type="Proteomes" id="UP001152523">
    <property type="component" value="Unassembled WGS sequence"/>
</dbReference>
<protein>
    <submittedName>
        <fullName evidence="1">Uncharacterized protein</fullName>
    </submittedName>
</protein>
<accession>A0AAV0CTE1</accession>
<evidence type="ECO:0000313" key="1">
    <source>
        <dbReference type="EMBL" id="CAH9084111.1"/>
    </source>
</evidence>
<dbReference type="EMBL" id="CAMAPF010000045">
    <property type="protein sequence ID" value="CAH9084111.1"/>
    <property type="molecule type" value="Genomic_DNA"/>
</dbReference>
<comment type="caution">
    <text evidence="1">The sequence shown here is derived from an EMBL/GenBank/DDBJ whole genome shotgun (WGS) entry which is preliminary data.</text>
</comment>
<feature type="non-terminal residue" evidence="1">
    <location>
        <position position="106"/>
    </location>
</feature>
<sequence>MRRKREINYLLNAESECEIALLKIHGEVEGVGFFPFQLSRTWQIRCSDLLETVFLLPLNFYLRGSAFLKIERPNKDALNFSPTFLGTLIIVKPSTHQLASTCTYTF</sequence>
<dbReference type="AlphaFoldDB" id="A0AAV0CTE1"/>